<sequence>MVPAAHSGDRSQLQENSMAESWTVKQKHPDCSHCEDAAEAGIRYSNEAGRDLASWYVYQSREGGATIQHTATVIRQS</sequence>
<evidence type="ECO:0000256" key="1">
    <source>
        <dbReference type="SAM" id="MobiDB-lite"/>
    </source>
</evidence>
<proteinExistence type="predicted"/>
<dbReference type="EMBL" id="MG839016">
    <property type="protein sequence ID" value="AUX82711.1"/>
    <property type="molecule type" value="Genomic_DNA"/>
</dbReference>
<protein>
    <submittedName>
        <fullName evidence="2">Uncharacterized protein</fullName>
    </submittedName>
</protein>
<evidence type="ECO:0000313" key="3">
    <source>
        <dbReference type="Proteomes" id="UP000240449"/>
    </source>
</evidence>
<name>A0A2L0HM08_9CAUD</name>
<dbReference type="Proteomes" id="UP000240449">
    <property type="component" value="Segment"/>
</dbReference>
<feature type="region of interest" description="Disordered" evidence="1">
    <location>
        <begin position="1"/>
        <end position="29"/>
    </location>
</feature>
<accession>A0A2L0HM08</accession>
<organism evidence="2 3">
    <name type="scientific">Microbacterium phage AxiPup</name>
    <dbReference type="NCBI Taxonomy" id="2079578"/>
    <lineage>
        <taxon>Viruses</taxon>
        <taxon>Duplodnaviria</taxon>
        <taxon>Heunggongvirae</taxon>
        <taxon>Uroviricota</taxon>
        <taxon>Caudoviricetes</taxon>
        <taxon>Ilzatvirus</taxon>
        <taxon>Ilzatvirus teagan</taxon>
    </lineage>
</organism>
<feature type="compositionally biased region" description="Polar residues" evidence="1">
    <location>
        <begin position="10"/>
        <end position="24"/>
    </location>
</feature>
<gene>
    <name evidence="2" type="primary">62</name>
    <name evidence="2" type="ORF">PBI_AXIPUP_62</name>
</gene>
<evidence type="ECO:0000313" key="2">
    <source>
        <dbReference type="EMBL" id="AUX82711.1"/>
    </source>
</evidence>
<reference evidence="2 3" key="1">
    <citation type="submission" date="2018-01" db="EMBL/GenBank/DDBJ databases">
        <authorList>
            <person name="Mohamed A."/>
            <person name="Betsko A.J."/>
            <person name="Aull H.G."/>
            <person name="Zack K.M."/>
            <person name="Garlena R.A."/>
            <person name="Russel D.A."/>
            <person name="Pope W.H."/>
            <person name="Jacobs-Sera D."/>
            <person name="Hatfull G.F."/>
        </authorList>
    </citation>
    <scope>NUCLEOTIDE SEQUENCE [LARGE SCALE GENOMIC DNA]</scope>
</reference>